<feature type="compositionally biased region" description="Polar residues" evidence="13">
    <location>
        <begin position="437"/>
        <end position="448"/>
    </location>
</feature>
<dbReference type="InterPro" id="IPR013087">
    <property type="entry name" value="Znf_C2H2_type"/>
</dbReference>
<evidence type="ECO:0000256" key="8">
    <source>
        <dbReference type="ARBA" id="ARBA00023159"/>
    </source>
</evidence>
<dbReference type="FunFam" id="3.30.160.60:FF:000061">
    <property type="entry name" value="Transcription factor Sp3"/>
    <property type="match status" value="1"/>
</dbReference>
<evidence type="ECO:0000256" key="4">
    <source>
        <dbReference type="ARBA" id="ARBA00022771"/>
    </source>
</evidence>
<feature type="domain" description="C2H2-type" evidence="14">
    <location>
        <begin position="351"/>
        <end position="380"/>
    </location>
</feature>
<dbReference type="PROSITE" id="PS50157">
    <property type="entry name" value="ZINC_FINGER_C2H2_2"/>
    <property type="match status" value="3"/>
</dbReference>
<comment type="similarity">
    <text evidence="11">Belongs to the Sp1 C2H2-type zinc-finger protein family.</text>
</comment>
<keyword evidence="10" id="KW-0539">Nucleus</keyword>
<keyword evidence="2" id="KW-0479">Metal-binding</keyword>
<dbReference type="Gene3D" id="3.30.160.60">
    <property type="entry name" value="Classic Zinc Finger"/>
    <property type="match status" value="3"/>
</dbReference>
<dbReference type="GO" id="GO:0000978">
    <property type="term" value="F:RNA polymerase II cis-regulatory region sequence-specific DNA binding"/>
    <property type="evidence" value="ECO:0007669"/>
    <property type="project" value="TreeGrafter"/>
</dbReference>
<evidence type="ECO:0000256" key="1">
    <source>
        <dbReference type="ARBA" id="ARBA00004123"/>
    </source>
</evidence>
<dbReference type="FunFam" id="3.30.160.60:FF:000026">
    <property type="entry name" value="Transcription factor Sp3"/>
    <property type="match status" value="1"/>
</dbReference>
<dbReference type="FunFam" id="3.30.160.60:FF:000014">
    <property type="entry name" value="Transcription factor Sp3"/>
    <property type="match status" value="1"/>
</dbReference>
<dbReference type="eggNOG" id="KOG1721">
    <property type="taxonomic scope" value="Eukaryota"/>
</dbReference>
<reference evidence="15" key="2">
    <citation type="submission" date="2015-06" db="UniProtKB">
        <authorList>
            <consortium name="EnsemblMetazoa"/>
        </authorList>
    </citation>
    <scope>IDENTIFICATION</scope>
</reference>
<evidence type="ECO:0000256" key="2">
    <source>
        <dbReference type="ARBA" id="ARBA00022723"/>
    </source>
</evidence>
<evidence type="ECO:0000256" key="13">
    <source>
        <dbReference type="SAM" id="MobiDB-lite"/>
    </source>
</evidence>
<dbReference type="OrthoDB" id="6365676at2759"/>
<dbReference type="InterPro" id="IPR036236">
    <property type="entry name" value="Znf_C2H2_sf"/>
</dbReference>
<dbReference type="AlphaFoldDB" id="T1KBE0"/>
<reference evidence="16" key="1">
    <citation type="submission" date="2011-08" db="EMBL/GenBank/DDBJ databases">
        <authorList>
            <person name="Rombauts S."/>
        </authorList>
    </citation>
    <scope>NUCLEOTIDE SEQUENCE</scope>
    <source>
        <strain evidence="16">London</strain>
    </source>
</reference>
<sequence>MAELDLNLLAQQAQQQQQQQQQAAVAAAVNQANQAQTVVQSVAGNVVNFAQLSGGQTTVPLTMRQGNVLQTLQLPIGNVQQTIPLQVPMSTANGQTIFQTIHLPLQAIQAVATGQQVTVQVVPPLGQQMQVATPIQVSQANTPTNTQVKQEPGIESSNANQTQNSSTSTTTTTNAGQTVVANVQLPNGQVGQLIAAPNQLWGTNALNLSQFTGIRGPNVIQVQGLSTGVQTIQVQGGGQQQIITASPAAIQSLSITPNGNFVTVPGSSGQQIQQDPNDPTKWQIISTSPATIQAAGTSTPAAFTNNTSGSETASTPGAEAGTGRKMRRVACTCPNCRDGEGRNSETKKKQHICHIPGCNKVYGKTSHLRAHLRWHTGERPFVCNWLFCGKRFTRSDELQRHRRTHTGEKRFQCAECLKRFMRSDHLSKHLKTHQAKKVNQQNQSDAETVNAGTITAAAQNDRTVDSDQTELAINESVGDGNYKSTELDITKTNPNR</sequence>
<dbReference type="Pfam" id="PF00096">
    <property type="entry name" value="zf-C2H2"/>
    <property type="match status" value="2"/>
</dbReference>
<feature type="region of interest" description="Disordered" evidence="13">
    <location>
        <begin position="427"/>
        <end position="448"/>
    </location>
</feature>
<dbReference type="GO" id="GO:0005634">
    <property type="term" value="C:nucleus"/>
    <property type="evidence" value="ECO:0007669"/>
    <property type="project" value="UniProtKB-SubCell"/>
</dbReference>
<feature type="compositionally biased region" description="Polar residues" evidence="13">
    <location>
        <begin position="302"/>
        <end position="315"/>
    </location>
</feature>
<keyword evidence="7" id="KW-0238">DNA-binding</keyword>
<keyword evidence="16" id="KW-1185">Reference proteome</keyword>
<proteinExistence type="inferred from homology"/>
<keyword evidence="6" id="KW-0805">Transcription regulation</keyword>
<keyword evidence="4 12" id="KW-0863">Zinc-finger</keyword>
<evidence type="ECO:0000259" key="14">
    <source>
        <dbReference type="PROSITE" id="PS50157"/>
    </source>
</evidence>
<evidence type="ECO:0000256" key="3">
    <source>
        <dbReference type="ARBA" id="ARBA00022737"/>
    </source>
</evidence>
<evidence type="ECO:0000256" key="9">
    <source>
        <dbReference type="ARBA" id="ARBA00023163"/>
    </source>
</evidence>
<dbReference type="KEGG" id="tut:107362364"/>
<organism evidence="15 16">
    <name type="scientific">Tetranychus urticae</name>
    <name type="common">Two-spotted spider mite</name>
    <dbReference type="NCBI Taxonomy" id="32264"/>
    <lineage>
        <taxon>Eukaryota</taxon>
        <taxon>Metazoa</taxon>
        <taxon>Ecdysozoa</taxon>
        <taxon>Arthropoda</taxon>
        <taxon>Chelicerata</taxon>
        <taxon>Arachnida</taxon>
        <taxon>Acari</taxon>
        <taxon>Acariformes</taxon>
        <taxon>Trombidiformes</taxon>
        <taxon>Prostigmata</taxon>
        <taxon>Eleutherengona</taxon>
        <taxon>Raphignathae</taxon>
        <taxon>Tetranychoidea</taxon>
        <taxon>Tetranychidae</taxon>
        <taxon>Tetranychus</taxon>
    </lineage>
</organism>
<feature type="compositionally biased region" description="Low complexity" evidence="13">
    <location>
        <begin position="156"/>
        <end position="173"/>
    </location>
</feature>
<feature type="domain" description="C2H2-type" evidence="14">
    <location>
        <begin position="411"/>
        <end position="438"/>
    </location>
</feature>
<evidence type="ECO:0000313" key="15">
    <source>
        <dbReference type="EnsemblMetazoa" id="tetur08g03750.1"/>
    </source>
</evidence>
<keyword evidence="3" id="KW-0677">Repeat</keyword>
<dbReference type="EnsemblMetazoa" id="tetur08g03750.1">
    <property type="protein sequence ID" value="tetur08g03750.1"/>
    <property type="gene ID" value="tetur08g03750"/>
</dbReference>
<dbReference type="SUPFAM" id="SSF57667">
    <property type="entry name" value="beta-beta-alpha zinc fingers"/>
    <property type="match status" value="2"/>
</dbReference>
<evidence type="ECO:0000256" key="10">
    <source>
        <dbReference type="ARBA" id="ARBA00023242"/>
    </source>
</evidence>
<feature type="region of interest" description="Disordered" evidence="13">
    <location>
        <begin position="476"/>
        <end position="496"/>
    </location>
</feature>
<dbReference type="PANTHER" id="PTHR23235">
    <property type="entry name" value="KRUEPPEL-LIKE TRANSCRIPTION FACTOR"/>
    <property type="match status" value="1"/>
</dbReference>
<evidence type="ECO:0000313" key="16">
    <source>
        <dbReference type="Proteomes" id="UP000015104"/>
    </source>
</evidence>
<dbReference type="OMA" id="RGQNVIQ"/>
<dbReference type="SMART" id="SM00355">
    <property type="entry name" value="ZnF_C2H2"/>
    <property type="match status" value="3"/>
</dbReference>
<dbReference type="EMBL" id="CAEY01001946">
    <property type="status" value="NOT_ANNOTATED_CDS"/>
    <property type="molecule type" value="Genomic_DNA"/>
</dbReference>
<keyword evidence="9" id="KW-0804">Transcription</keyword>
<comment type="subcellular location">
    <subcellularLocation>
        <location evidence="1">Nucleus</location>
    </subcellularLocation>
</comment>
<dbReference type="GO" id="GO:0008270">
    <property type="term" value="F:zinc ion binding"/>
    <property type="evidence" value="ECO:0007669"/>
    <property type="project" value="UniProtKB-KW"/>
</dbReference>
<feature type="region of interest" description="Disordered" evidence="13">
    <location>
        <begin position="302"/>
        <end position="323"/>
    </location>
</feature>
<dbReference type="GO" id="GO:0000981">
    <property type="term" value="F:DNA-binding transcription factor activity, RNA polymerase II-specific"/>
    <property type="evidence" value="ECO:0007669"/>
    <property type="project" value="TreeGrafter"/>
</dbReference>
<keyword evidence="5" id="KW-0862">Zinc</keyword>
<feature type="compositionally biased region" description="Polar residues" evidence="13">
    <location>
        <begin position="138"/>
        <end position="149"/>
    </location>
</feature>
<keyword evidence="8" id="KW-0010">Activator</keyword>
<feature type="domain" description="C2H2-type" evidence="14">
    <location>
        <begin position="381"/>
        <end position="410"/>
    </location>
</feature>
<evidence type="ECO:0000256" key="7">
    <source>
        <dbReference type="ARBA" id="ARBA00023125"/>
    </source>
</evidence>
<accession>T1KBE0</accession>
<protein>
    <recommendedName>
        <fullName evidence="14">C2H2-type domain-containing protein</fullName>
    </recommendedName>
</protein>
<dbReference type="Proteomes" id="UP000015104">
    <property type="component" value="Unassembled WGS sequence"/>
</dbReference>
<dbReference type="PANTHER" id="PTHR23235:SF170">
    <property type="entry name" value="FI01014P-RELATED"/>
    <property type="match status" value="1"/>
</dbReference>
<name>T1KBE0_TETUR</name>
<evidence type="ECO:0000256" key="12">
    <source>
        <dbReference type="PROSITE-ProRule" id="PRU00042"/>
    </source>
</evidence>
<evidence type="ECO:0000256" key="6">
    <source>
        <dbReference type="ARBA" id="ARBA00023015"/>
    </source>
</evidence>
<evidence type="ECO:0000256" key="5">
    <source>
        <dbReference type="ARBA" id="ARBA00022833"/>
    </source>
</evidence>
<dbReference type="PROSITE" id="PS00028">
    <property type="entry name" value="ZINC_FINGER_C2H2_1"/>
    <property type="match status" value="3"/>
</dbReference>
<gene>
    <name evidence="15" type="primary">107362364</name>
</gene>
<evidence type="ECO:0000256" key="11">
    <source>
        <dbReference type="ARBA" id="ARBA00038409"/>
    </source>
</evidence>
<dbReference type="HOGENOM" id="CLU_550226_0_0_1"/>
<feature type="region of interest" description="Disordered" evidence="13">
    <location>
        <begin position="138"/>
        <end position="173"/>
    </location>
</feature>